<keyword evidence="3" id="KW-1003">Cell membrane</keyword>
<gene>
    <name evidence="10" type="primary">kdgT_1</name>
    <name evidence="10" type="ORF">NCTC12151_00918</name>
</gene>
<dbReference type="AlphaFoldDB" id="A0A2X4UAP6"/>
<keyword evidence="5 9" id="KW-0812">Transmembrane</keyword>
<evidence type="ECO:0000256" key="5">
    <source>
        <dbReference type="ARBA" id="ARBA00022692"/>
    </source>
</evidence>
<dbReference type="EMBL" id="LS483470">
    <property type="protein sequence ID" value="SQI36846.1"/>
    <property type="molecule type" value="Genomic_DNA"/>
</dbReference>
<evidence type="ECO:0000313" key="11">
    <source>
        <dbReference type="Proteomes" id="UP000249005"/>
    </source>
</evidence>
<organism evidence="10 11">
    <name type="scientific">Leminorella richardii</name>
    <dbReference type="NCBI Taxonomy" id="158841"/>
    <lineage>
        <taxon>Bacteria</taxon>
        <taxon>Pseudomonadati</taxon>
        <taxon>Pseudomonadota</taxon>
        <taxon>Gammaproteobacteria</taxon>
        <taxon>Enterobacterales</taxon>
        <taxon>Budviciaceae</taxon>
        <taxon>Leminorella</taxon>
    </lineage>
</organism>
<evidence type="ECO:0000313" key="10">
    <source>
        <dbReference type="EMBL" id="SQI36846.1"/>
    </source>
</evidence>
<evidence type="ECO:0000256" key="3">
    <source>
        <dbReference type="ARBA" id="ARBA00022475"/>
    </source>
</evidence>
<evidence type="ECO:0000256" key="7">
    <source>
        <dbReference type="ARBA" id="ARBA00022989"/>
    </source>
</evidence>
<evidence type="ECO:0000256" key="6">
    <source>
        <dbReference type="ARBA" id="ARBA00022847"/>
    </source>
</evidence>
<dbReference type="InterPro" id="IPR004684">
    <property type="entry name" value="2keto-3dGluconate_permease"/>
</dbReference>
<evidence type="ECO:0000256" key="9">
    <source>
        <dbReference type="SAM" id="Phobius"/>
    </source>
</evidence>
<protein>
    <submittedName>
        <fullName evidence="10">2-keto-3-deoxygluconate permease</fullName>
    </submittedName>
</protein>
<comment type="similarity">
    <text evidence="1">Belongs to the KdgT transporter family.</text>
</comment>
<accession>A0A2X4UAP6</accession>
<reference evidence="10 11" key="1">
    <citation type="submission" date="2018-06" db="EMBL/GenBank/DDBJ databases">
        <authorList>
            <consortium name="Pathogen Informatics"/>
            <person name="Doyle S."/>
        </authorList>
    </citation>
    <scope>NUCLEOTIDE SEQUENCE [LARGE SCALE GENOMIC DNA]</scope>
    <source>
        <strain evidence="10 11">NCTC12151</strain>
    </source>
</reference>
<keyword evidence="8 9" id="KW-0472">Membrane</keyword>
<dbReference type="KEGG" id="lri:NCTC12151_00918"/>
<feature type="transmembrane region" description="Helical" evidence="9">
    <location>
        <begin position="45"/>
        <end position="64"/>
    </location>
</feature>
<dbReference type="Proteomes" id="UP000249005">
    <property type="component" value="Chromosome 1"/>
</dbReference>
<dbReference type="OrthoDB" id="3185611at2"/>
<dbReference type="RefSeq" id="WP_111739497.1">
    <property type="nucleotide sequence ID" value="NZ_LR698987.1"/>
</dbReference>
<evidence type="ECO:0000256" key="8">
    <source>
        <dbReference type="ARBA" id="ARBA00023136"/>
    </source>
</evidence>
<dbReference type="GO" id="GO:0016020">
    <property type="term" value="C:membrane"/>
    <property type="evidence" value="ECO:0007669"/>
    <property type="project" value="InterPro"/>
</dbReference>
<keyword evidence="7 9" id="KW-1133">Transmembrane helix</keyword>
<sequence>MIMNFLKRVPAGMMVVPLLLGCVINTFFPEALQIGSLTTATFSSKAAATAMGIQLFCLGTTLQVKEMPQVLKRGGVLLMSKFLIGAVIGIFIGKVFGMDGILGLTTLAVISAVTNSNGSVYLALMQTYGDDTDSGSMALLALNDGPFFTMIALGLSGLANIPIEALIATVIPIIAGMVLGNIDKKVRDFFEPAGSVMIPFVGFALGAGIDLMNVIKGGLPGIALGLITIFIGGAFIILCDRLISKRPGYAAVAVSTTAGNAVAVPAAVALVDPSWAPYVGTATTQVAAAVVVSAILVPILTDRWAKRFGCPKMPLG</sequence>
<keyword evidence="6" id="KW-0769">Symport</keyword>
<evidence type="ECO:0000256" key="4">
    <source>
        <dbReference type="ARBA" id="ARBA00022597"/>
    </source>
</evidence>
<dbReference type="PROSITE" id="PS51257">
    <property type="entry name" value="PROKAR_LIPOPROTEIN"/>
    <property type="match status" value="1"/>
</dbReference>
<feature type="transmembrane region" description="Helical" evidence="9">
    <location>
        <begin position="102"/>
        <end position="124"/>
    </location>
</feature>
<keyword evidence="4" id="KW-0762">Sugar transport</keyword>
<name>A0A2X4UAP6_9GAMM</name>
<dbReference type="Pfam" id="PF03812">
    <property type="entry name" value="KdgT"/>
    <property type="match status" value="1"/>
</dbReference>
<feature type="transmembrane region" description="Helical" evidence="9">
    <location>
        <begin position="76"/>
        <end position="96"/>
    </location>
</feature>
<feature type="transmembrane region" description="Helical" evidence="9">
    <location>
        <begin position="221"/>
        <end position="239"/>
    </location>
</feature>
<keyword evidence="11" id="KW-1185">Reference proteome</keyword>
<proteinExistence type="inferred from homology"/>
<evidence type="ECO:0000256" key="1">
    <source>
        <dbReference type="ARBA" id="ARBA00006430"/>
    </source>
</evidence>
<evidence type="ECO:0000256" key="2">
    <source>
        <dbReference type="ARBA" id="ARBA00022448"/>
    </source>
</evidence>
<feature type="transmembrane region" description="Helical" evidence="9">
    <location>
        <begin position="161"/>
        <end position="182"/>
    </location>
</feature>
<keyword evidence="2" id="KW-0813">Transport</keyword>
<feature type="transmembrane region" description="Helical" evidence="9">
    <location>
        <begin position="277"/>
        <end position="300"/>
    </location>
</feature>
<dbReference type="GO" id="GO:0015649">
    <property type="term" value="F:2-keto-3-deoxygluconate:proton symporter activity"/>
    <property type="evidence" value="ECO:0007669"/>
    <property type="project" value="InterPro"/>
</dbReference>
<feature type="transmembrane region" description="Helical" evidence="9">
    <location>
        <begin position="251"/>
        <end position="271"/>
    </location>
</feature>
<feature type="transmembrane region" description="Helical" evidence="9">
    <location>
        <begin position="194"/>
        <end position="215"/>
    </location>
</feature>